<reference evidence="1" key="2">
    <citation type="submission" date="2020-06" db="EMBL/GenBank/DDBJ databases">
        <title>Helianthus annuus Genome sequencing and assembly Release 2.</title>
        <authorList>
            <person name="Gouzy J."/>
            <person name="Langlade N."/>
            <person name="Munos S."/>
        </authorList>
    </citation>
    <scope>NUCLEOTIDE SEQUENCE</scope>
    <source>
        <tissue evidence="1">Leaves</tissue>
    </source>
</reference>
<gene>
    <name evidence="1" type="ORF">HanXRQr2_Chr15g0722141</name>
</gene>
<keyword evidence="2" id="KW-1185">Reference proteome</keyword>
<dbReference type="Gramene" id="mRNA:HanXRQr2_Chr15g0722141">
    <property type="protein sequence ID" value="CDS:HanXRQr2_Chr15g0722141.1"/>
    <property type="gene ID" value="HanXRQr2_Chr15g0722141"/>
</dbReference>
<reference evidence="1" key="1">
    <citation type="journal article" date="2017" name="Nature">
        <title>The sunflower genome provides insights into oil metabolism, flowering and Asterid evolution.</title>
        <authorList>
            <person name="Badouin H."/>
            <person name="Gouzy J."/>
            <person name="Grassa C.J."/>
            <person name="Murat F."/>
            <person name="Staton S.E."/>
            <person name="Cottret L."/>
            <person name="Lelandais-Briere C."/>
            <person name="Owens G.L."/>
            <person name="Carrere S."/>
            <person name="Mayjonade B."/>
            <person name="Legrand L."/>
            <person name="Gill N."/>
            <person name="Kane N.C."/>
            <person name="Bowers J.E."/>
            <person name="Hubner S."/>
            <person name="Bellec A."/>
            <person name="Berard A."/>
            <person name="Berges H."/>
            <person name="Blanchet N."/>
            <person name="Boniface M.C."/>
            <person name="Brunel D."/>
            <person name="Catrice O."/>
            <person name="Chaidir N."/>
            <person name="Claudel C."/>
            <person name="Donnadieu C."/>
            <person name="Faraut T."/>
            <person name="Fievet G."/>
            <person name="Helmstetter N."/>
            <person name="King M."/>
            <person name="Knapp S.J."/>
            <person name="Lai Z."/>
            <person name="Le Paslier M.C."/>
            <person name="Lippi Y."/>
            <person name="Lorenzon L."/>
            <person name="Mandel J.R."/>
            <person name="Marage G."/>
            <person name="Marchand G."/>
            <person name="Marquand E."/>
            <person name="Bret-Mestries E."/>
            <person name="Morien E."/>
            <person name="Nambeesan S."/>
            <person name="Nguyen T."/>
            <person name="Pegot-Espagnet P."/>
            <person name="Pouilly N."/>
            <person name="Raftis F."/>
            <person name="Sallet E."/>
            <person name="Schiex T."/>
            <person name="Thomas J."/>
            <person name="Vandecasteele C."/>
            <person name="Vares D."/>
            <person name="Vear F."/>
            <person name="Vautrin S."/>
            <person name="Crespi M."/>
            <person name="Mangin B."/>
            <person name="Burke J.M."/>
            <person name="Salse J."/>
            <person name="Munos S."/>
            <person name="Vincourt P."/>
            <person name="Rieseberg L.H."/>
            <person name="Langlade N.B."/>
        </authorList>
    </citation>
    <scope>NUCLEOTIDE SEQUENCE</scope>
    <source>
        <tissue evidence="1">Leaves</tissue>
    </source>
</reference>
<dbReference type="EMBL" id="MNCJ02000330">
    <property type="protein sequence ID" value="KAF5767005.1"/>
    <property type="molecule type" value="Genomic_DNA"/>
</dbReference>
<dbReference type="PROSITE" id="PS51257">
    <property type="entry name" value="PROKAR_LIPOPROTEIN"/>
    <property type="match status" value="1"/>
</dbReference>
<organism evidence="1 2">
    <name type="scientific">Helianthus annuus</name>
    <name type="common">Common sunflower</name>
    <dbReference type="NCBI Taxonomy" id="4232"/>
    <lineage>
        <taxon>Eukaryota</taxon>
        <taxon>Viridiplantae</taxon>
        <taxon>Streptophyta</taxon>
        <taxon>Embryophyta</taxon>
        <taxon>Tracheophyta</taxon>
        <taxon>Spermatophyta</taxon>
        <taxon>Magnoliopsida</taxon>
        <taxon>eudicotyledons</taxon>
        <taxon>Gunneridae</taxon>
        <taxon>Pentapetalae</taxon>
        <taxon>asterids</taxon>
        <taxon>campanulids</taxon>
        <taxon>Asterales</taxon>
        <taxon>Asteraceae</taxon>
        <taxon>Asteroideae</taxon>
        <taxon>Heliantheae alliance</taxon>
        <taxon>Heliantheae</taxon>
        <taxon>Helianthus</taxon>
    </lineage>
</organism>
<proteinExistence type="predicted"/>
<evidence type="ECO:0000313" key="1">
    <source>
        <dbReference type="EMBL" id="KAF5767005.1"/>
    </source>
</evidence>
<dbReference type="AlphaFoldDB" id="A0A9K3H4J8"/>
<sequence length="62" mass="6323">MIDRILPRHGAVLRATRFYPAVTPASLSCEGSMVSGRKSACAAAGAQSKIASESAGLTGECL</sequence>
<comment type="caution">
    <text evidence="1">The sequence shown here is derived from an EMBL/GenBank/DDBJ whole genome shotgun (WGS) entry which is preliminary data.</text>
</comment>
<evidence type="ECO:0000313" key="2">
    <source>
        <dbReference type="Proteomes" id="UP000215914"/>
    </source>
</evidence>
<protein>
    <submittedName>
        <fullName evidence="1">Uncharacterized protein</fullName>
    </submittedName>
</protein>
<dbReference type="Proteomes" id="UP000215914">
    <property type="component" value="Unassembled WGS sequence"/>
</dbReference>
<name>A0A9K3H4J8_HELAN</name>
<accession>A0A9K3H4J8</accession>